<accession>A0ABQ9MGS7</accession>
<evidence type="ECO:0000256" key="2">
    <source>
        <dbReference type="ARBA" id="ARBA00006500"/>
    </source>
</evidence>
<dbReference type="SUPFAM" id="SSF54637">
    <property type="entry name" value="Thioesterase/thiol ester dehydrase-isomerase"/>
    <property type="match status" value="2"/>
</dbReference>
<comment type="function">
    <text evidence="11">Plays an essential role in chain termination during de novo fatty acid synthesis.</text>
</comment>
<evidence type="ECO:0000256" key="1">
    <source>
        <dbReference type="ARBA" id="ARBA00004229"/>
    </source>
</evidence>
<dbReference type="InterPro" id="IPR045023">
    <property type="entry name" value="FATA/B"/>
</dbReference>
<dbReference type="Pfam" id="PF01643">
    <property type="entry name" value="Acyl-ACP_TE"/>
    <property type="match status" value="1"/>
</dbReference>
<evidence type="ECO:0000256" key="3">
    <source>
        <dbReference type="ARBA" id="ARBA00022516"/>
    </source>
</evidence>
<evidence type="ECO:0000256" key="5">
    <source>
        <dbReference type="ARBA" id="ARBA00022640"/>
    </source>
</evidence>
<keyword evidence="4 11" id="KW-0150">Chloroplast</keyword>
<dbReference type="EC" id="3.1.2.-" evidence="11"/>
<dbReference type="PANTHER" id="PTHR31727">
    <property type="entry name" value="OLEOYL-ACYL CARRIER PROTEIN THIOESTERASE 1, CHLOROPLASTIC"/>
    <property type="match status" value="1"/>
</dbReference>
<dbReference type="InterPro" id="IPR049427">
    <property type="entry name" value="Acyl-ACP_TE_C"/>
</dbReference>
<dbReference type="EMBL" id="JARPOI010000006">
    <property type="protein sequence ID" value="KAJ9179118.1"/>
    <property type="molecule type" value="Genomic_DNA"/>
</dbReference>
<name>A0ABQ9MGS7_HEVBR</name>
<evidence type="ECO:0000256" key="7">
    <source>
        <dbReference type="ARBA" id="ARBA00022832"/>
    </source>
</evidence>
<keyword evidence="5 11" id="KW-0934">Plastid</keyword>
<reference evidence="14" key="1">
    <citation type="journal article" date="2023" name="Plant Biotechnol. J.">
        <title>Chromosome-level wild Hevea brasiliensis genome provides new tools for genomic-assisted breeding and valuable loci to elevate rubber yield.</title>
        <authorList>
            <person name="Cheng H."/>
            <person name="Song X."/>
            <person name="Hu Y."/>
            <person name="Wu T."/>
            <person name="Yang Q."/>
            <person name="An Z."/>
            <person name="Feng S."/>
            <person name="Deng Z."/>
            <person name="Wu W."/>
            <person name="Zeng X."/>
            <person name="Tu M."/>
            <person name="Wang X."/>
            <person name="Huang H."/>
        </authorList>
    </citation>
    <scope>NUCLEOTIDE SEQUENCE</scope>
    <source>
        <strain evidence="14">MT/VB/25A 57/8</strain>
    </source>
</reference>
<dbReference type="Pfam" id="PF20791">
    <property type="entry name" value="Acyl-ACP_TE_C"/>
    <property type="match status" value="1"/>
</dbReference>
<evidence type="ECO:0000256" key="8">
    <source>
        <dbReference type="ARBA" id="ARBA00022946"/>
    </source>
</evidence>
<keyword evidence="8" id="KW-0809">Transit peptide</keyword>
<dbReference type="InterPro" id="IPR029069">
    <property type="entry name" value="HotDog_dom_sf"/>
</dbReference>
<protein>
    <recommendedName>
        <fullName evidence="11">Acyl-[acyl-carrier-protein] hydrolase</fullName>
        <ecNumber evidence="11">3.1.2.-</ecNumber>
    </recommendedName>
</protein>
<dbReference type="PANTHER" id="PTHR31727:SF11">
    <property type="entry name" value="ACYL-[ACYL-CARRIER-PROTEIN] HYDROLASE"/>
    <property type="match status" value="1"/>
</dbReference>
<keyword evidence="10 11" id="KW-0275">Fatty acid biosynthesis</keyword>
<evidence type="ECO:0000256" key="11">
    <source>
        <dbReference type="RuleBase" id="RU363096"/>
    </source>
</evidence>
<evidence type="ECO:0000256" key="9">
    <source>
        <dbReference type="ARBA" id="ARBA00023098"/>
    </source>
</evidence>
<organism evidence="14 15">
    <name type="scientific">Hevea brasiliensis</name>
    <name type="common">Para rubber tree</name>
    <name type="synonym">Siphonia brasiliensis</name>
    <dbReference type="NCBI Taxonomy" id="3981"/>
    <lineage>
        <taxon>Eukaryota</taxon>
        <taxon>Viridiplantae</taxon>
        <taxon>Streptophyta</taxon>
        <taxon>Embryophyta</taxon>
        <taxon>Tracheophyta</taxon>
        <taxon>Spermatophyta</taxon>
        <taxon>Magnoliopsida</taxon>
        <taxon>eudicotyledons</taxon>
        <taxon>Gunneridae</taxon>
        <taxon>Pentapetalae</taxon>
        <taxon>rosids</taxon>
        <taxon>fabids</taxon>
        <taxon>Malpighiales</taxon>
        <taxon>Euphorbiaceae</taxon>
        <taxon>Crotonoideae</taxon>
        <taxon>Micrandreae</taxon>
        <taxon>Hevea</taxon>
    </lineage>
</organism>
<evidence type="ECO:0000313" key="14">
    <source>
        <dbReference type="EMBL" id="KAJ9179118.1"/>
    </source>
</evidence>
<sequence>MRCVWLHHHQERRLFPRNMVFGGRILLVSIRTLMRKQKFNSWKSNSTVATGGSGSLEQDGLVYRQNILIRSFEIGFDRKLSLAALTNYLQDTAIDHGRVIGLLADGFGSTPEMSRQDLMWVVSTLQIVVNSYPSWLDVVQADTWLYPSGQNSLGRDWIVRDGRTGNTLAQATREEIAPHFRYYDPIITKDGRKLPQLDVNTADYARTGLTPEWDQLDLNQHVNHVQYLNWILENVPRSFVEHHKLSARTSEYRKECNTDSVLQSLAKIVKNGVYHNNNSNNVIELEHLILLDNGSEIARGRTIWKPREIPAETASQHKEYCISTS</sequence>
<evidence type="ECO:0000256" key="10">
    <source>
        <dbReference type="ARBA" id="ARBA00023160"/>
    </source>
</evidence>
<dbReference type="InterPro" id="IPR002864">
    <property type="entry name" value="Acyl-ACP_thioesterase_NHD"/>
</dbReference>
<dbReference type="Proteomes" id="UP001174677">
    <property type="component" value="Chromosome 6"/>
</dbReference>
<evidence type="ECO:0000259" key="12">
    <source>
        <dbReference type="Pfam" id="PF01643"/>
    </source>
</evidence>
<keyword evidence="15" id="KW-1185">Reference proteome</keyword>
<proteinExistence type="inferred from homology"/>
<comment type="similarity">
    <text evidence="2 11">Belongs to the acyl-ACP thioesterase family.</text>
</comment>
<comment type="subcellular location">
    <subcellularLocation>
        <location evidence="1 11">Plastid</location>
        <location evidence="1 11">Chloroplast</location>
    </subcellularLocation>
</comment>
<keyword evidence="7 11" id="KW-0276">Fatty acid metabolism</keyword>
<evidence type="ECO:0000256" key="6">
    <source>
        <dbReference type="ARBA" id="ARBA00022801"/>
    </source>
</evidence>
<gene>
    <name evidence="14" type="ORF">P3X46_010941</name>
</gene>
<keyword evidence="9 11" id="KW-0443">Lipid metabolism</keyword>
<feature type="domain" description="Acyl-ACP thioesterase N-terminal hotdog" evidence="12">
    <location>
        <begin position="60"/>
        <end position="172"/>
    </location>
</feature>
<evidence type="ECO:0000256" key="4">
    <source>
        <dbReference type="ARBA" id="ARBA00022528"/>
    </source>
</evidence>
<feature type="domain" description="Acyl-ACP thioesterase-like C-terminal" evidence="13">
    <location>
        <begin position="202"/>
        <end position="305"/>
    </location>
</feature>
<comment type="caution">
    <text evidence="14">The sequence shown here is derived from an EMBL/GenBank/DDBJ whole genome shotgun (WGS) entry which is preliminary data.</text>
</comment>
<dbReference type="Gene3D" id="3.10.129.10">
    <property type="entry name" value="Hotdog Thioesterase"/>
    <property type="match status" value="2"/>
</dbReference>
<evidence type="ECO:0000259" key="13">
    <source>
        <dbReference type="Pfam" id="PF20791"/>
    </source>
</evidence>
<keyword evidence="3 11" id="KW-0444">Lipid biosynthesis</keyword>
<evidence type="ECO:0000313" key="15">
    <source>
        <dbReference type="Proteomes" id="UP001174677"/>
    </source>
</evidence>
<keyword evidence="6 11" id="KW-0378">Hydrolase</keyword>